<dbReference type="EMBL" id="MBER01000168">
    <property type="protein sequence ID" value="OMC34694.1"/>
    <property type="molecule type" value="Genomic_DNA"/>
</dbReference>
<evidence type="ECO:0000313" key="2">
    <source>
        <dbReference type="Proteomes" id="UP000187001"/>
    </source>
</evidence>
<proteinExistence type="predicted"/>
<accession>A0ABD6QD35</accession>
<organism evidence="1 2">
    <name type="scientific">Mycolicibacterium fortuitum</name>
    <name type="common">Mycobacterium fortuitum</name>
    <dbReference type="NCBI Taxonomy" id="1766"/>
    <lineage>
        <taxon>Bacteria</taxon>
        <taxon>Bacillati</taxon>
        <taxon>Actinomycetota</taxon>
        <taxon>Actinomycetes</taxon>
        <taxon>Mycobacteriales</taxon>
        <taxon>Mycobacteriaceae</taxon>
        <taxon>Mycolicibacterium</taxon>
    </lineage>
</organism>
<comment type="caution">
    <text evidence="1">The sequence shown here is derived from an EMBL/GenBank/DDBJ whole genome shotgun (WGS) entry which is preliminary data.</text>
</comment>
<protein>
    <submittedName>
        <fullName evidence="1">Uncharacterized protein</fullName>
    </submittedName>
</protein>
<reference evidence="1 2" key="1">
    <citation type="submission" date="2016-07" db="EMBL/GenBank/DDBJ databases">
        <authorList>
            <person name="Sutton G."/>
            <person name="Brinkac L."/>
            <person name="Sanka R."/>
            <person name="Adams M."/>
            <person name="Lau E."/>
            <person name="Kumar A."/>
            <person name="Macaden R."/>
        </authorList>
    </citation>
    <scope>NUCLEOTIDE SEQUENCE [LARGE SCALE GENOMIC DNA]</scope>
    <source>
        <strain evidence="1 2">GA-0871</strain>
    </source>
</reference>
<dbReference type="Proteomes" id="UP000187001">
    <property type="component" value="Unassembled WGS sequence"/>
</dbReference>
<sequence length="67" mass="7473">MQMTQRYASELARARMAMEACPECGQAPERHLASNAFWLPRDCDLTQAGVTDRIAVFRDDAANSEPT</sequence>
<gene>
    <name evidence="1" type="ORF">A5742_13465</name>
</gene>
<evidence type="ECO:0000313" key="1">
    <source>
        <dbReference type="EMBL" id="OMC34694.1"/>
    </source>
</evidence>
<name>A0ABD6QD35_MYCFO</name>
<dbReference type="AlphaFoldDB" id="A0ABD6QD35"/>